<name>A0A6G1GBX3_9PEZI</name>
<keyword evidence="3" id="KW-1185">Reference proteome</keyword>
<dbReference type="Proteomes" id="UP000504638">
    <property type="component" value="Unplaced"/>
</dbReference>
<dbReference type="AlphaFoldDB" id="A0A6G1GBX3"/>
<dbReference type="EMBL" id="ML975151">
    <property type="protein sequence ID" value="KAF1815524.1"/>
    <property type="molecule type" value="Genomic_DNA"/>
</dbReference>
<evidence type="ECO:0000313" key="4">
    <source>
        <dbReference type="RefSeq" id="XP_033537155.1"/>
    </source>
</evidence>
<sequence>MTNLNPGAANVKNLESRAVDTNEDAKIAPRDTTATQGIIHCNNNDDQAVSSDEMSGAVTNFCERTSDTRLFGIASTTYSFPNFSVELSSTVPATGNWSYDVTKCTDSFWQILHSCQASSIDPIKHHGGSNDELNHIWKVSIQKKATDGQDAVSLADHEDVDATAAQRRIVCKGINSPEEITNYLNPAIGDFCRSKAGGQNQGRWVGWFKPANQKIRLSVEGPEVGTFTPGECEEGFFTVRDACHGTVGPGWSKGGVNFDGDWHWYTDIWDSWGDMKS</sequence>
<dbReference type="GeneID" id="54419322"/>
<gene>
    <name evidence="2 4" type="ORF">P152DRAFT_455237</name>
</gene>
<dbReference type="RefSeq" id="XP_033537155.1">
    <property type="nucleotide sequence ID" value="XM_033678752.1"/>
</dbReference>
<protein>
    <submittedName>
        <fullName evidence="2 4">Uncharacterized protein</fullName>
    </submittedName>
</protein>
<organism evidence="2">
    <name type="scientific">Eremomyces bilateralis CBS 781.70</name>
    <dbReference type="NCBI Taxonomy" id="1392243"/>
    <lineage>
        <taxon>Eukaryota</taxon>
        <taxon>Fungi</taxon>
        <taxon>Dikarya</taxon>
        <taxon>Ascomycota</taxon>
        <taxon>Pezizomycotina</taxon>
        <taxon>Dothideomycetes</taxon>
        <taxon>Dothideomycetes incertae sedis</taxon>
        <taxon>Eremomycetales</taxon>
        <taxon>Eremomycetaceae</taxon>
        <taxon>Eremomyces</taxon>
    </lineage>
</organism>
<feature type="region of interest" description="Disordered" evidence="1">
    <location>
        <begin position="1"/>
        <end position="31"/>
    </location>
</feature>
<reference evidence="4" key="2">
    <citation type="submission" date="2020-04" db="EMBL/GenBank/DDBJ databases">
        <authorList>
            <consortium name="NCBI Genome Project"/>
        </authorList>
    </citation>
    <scope>NUCLEOTIDE SEQUENCE</scope>
    <source>
        <strain evidence="4">CBS 781.70</strain>
    </source>
</reference>
<accession>A0A6G1GBX3</accession>
<feature type="compositionally biased region" description="Basic and acidic residues" evidence="1">
    <location>
        <begin position="14"/>
        <end position="29"/>
    </location>
</feature>
<evidence type="ECO:0000313" key="3">
    <source>
        <dbReference type="Proteomes" id="UP000504638"/>
    </source>
</evidence>
<reference evidence="2 4" key="1">
    <citation type="submission" date="2020-01" db="EMBL/GenBank/DDBJ databases">
        <authorList>
            <consortium name="DOE Joint Genome Institute"/>
            <person name="Haridas S."/>
            <person name="Albert R."/>
            <person name="Binder M."/>
            <person name="Bloem J."/>
            <person name="Labutti K."/>
            <person name="Salamov A."/>
            <person name="Andreopoulos B."/>
            <person name="Baker S.E."/>
            <person name="Barry K."/>
            <person name="Bills G."/>
            <person name="Bluhm B.H."/>
            <person name="Cannon C."/>
            <person name="Castanera R."/>
            <person name="Culley D.E."/>
            <person name="Daum C."/>
            <person name="Ezra D."/>
            <person name="Gonzalez J.B."/>
            <person name="Henrissat B."/>
            <person name="Kuo A."/>
            <person name="Liang C."/>
            <person name="Lipzen A."/>
            <person name="Lutzoni F."/>
            <person name="Magnuson J."/>
            <person name="Mondo S."/>
            <person name="Nolan M."/>
            <person name="Ohm R."/>
            <person name="Pangilinan J."/>
            <person name="Park H.-J."/>
            <person name="Ramirez L."/>
            <person name="Alfaro M."/>
            <person name="Sun H."/>
            <person name="Tritt A."/>
            <person name="Yoshinaga Y."/>
            <person name="Zwiers L.-H."/>
            <person name="Turgeon B.G."/>
            <person name="Goodwin S.B."/>
            <person name="Spatafora J.W."/>
            <person name="Crous P.W."/>
            <person name="Grigoriev I.V."/>
        </authorList>
    </citation>
    <scope>NUCLEOTIDE SEQUENCE</scope>
    <source>
        <strain evidence="2 4">CBS 781.70</strain>
    </source>
</reference>
<evidence type="ECO:0000313" key="2">
    <source>
        <dbReference type="EMBL" id="KAF1815524.1"/>
    </source>
</evidence>
<proteinExistence type="predicted"/>
<evidence type="ECO:0000256" key="1">
    <source>
        <dbReference type="SAM" id="MobiDB-lite"/>
    </source>
</evidence>
<reference evidence="4" key="3">
    <citation type="submission" date="2025-04" db="UniProtKB">
        <authorList>
            <consortium name="RefSeq"/>
        </authorList>
    </citation>
    <scope>IDENTIFICATION</scope>
    <source>
        <strain evidence="4">CBS 781.70</strain>
    </source>
</reference>